<dbReference type="Proteomes" id="UP000015106">
    <property type="component" value="Chromosome 5"/>
</dbReference>
<accession>A0A8R7QGK5</accession>
<name>A0A8R7QGK5_TRIUA</name>
<dbReference type="EnsemblPlants" id="TuG1812G0500004381.01.T05">
    <property type="protein sequence ID" value="TuG1812G0500004381.01.T05"/>
    <property type="gene ID" value="TuG1812G0500004381.01"/>
</dbReference>
<dbReference type="EnsemblPlants" id="TuG1812G0500004381.01.T04">
    <property type="protein sequence ID" value="TuG1812G0500004381.01.T04"/>
    <property type="gene ID" value="TuG1812G0500004381.01"/>
</dbReference>
<evidence type="ECO:0000313" key="2">
    <source>
        <dbReference type="EnsemblPlants" id="TuG1812G0500004381.01.T04"/>
    </source>
</evidence>
<evidence type="ECO:0000256" key="1">
    <source>
        <dbReference type="SAM" id="MobiDB-lite"/>
    </source>
</evidence>
<reference evidence="3" key="1">
    <citation type="journal article" date="2013" name="Nature">
        <title>Draft genome of the wheat A-genome progenitor Triticum urartu.</title>
        <authorList>
            <person name="Ling H.Q."/>
            <person name="Zhao S."/>
            <person name="Liu D."/>
            <person name="Wang J."/>
            <person name="Sun H."/>
            <person name="Zhang C."/>
            <person name="Fan H."/>
            <person name="Li D."/>
            <person name="Dong L."/>
            <person name="Tao Y."/>
            <person name="Gao C."/>
            <person name="Wu H."/>
            <person name="Li Y."/>
            <person name="Cui Y."/>
            <person name="Guo X."/>
            <person name="Zheng S."/>
            <person name="Wang B."/>
            <person name="Yu K."/>
            <person name="Liang Q."/>
            <person name="Yang W."/>
            <person name="Lou X."/>
            <person name="Chen J."/>
            <person name="Feng M."/>
            <person name="Jian J."/>
            <person name="Zhang X."/>
            <person name="Luo G."/>
            <person name="Jiang Y."/>
            <person name="Liu J."/>
            <person name="Wang Z."/>
            <person name="Sha Y."/>
            <person name="Zhang B."/>
            <person name="Wu H."/>
            <person name="Tang D."/>
            <person name="Shen Q."/>
            <person name="Xue P."/>
            <person name="Zou S."/>
            <person name="Wang X."/>
            <person name="Liu X."/>
            <person name="Wang F."/>
            <person name="Yang Y."/>
            <person name="An X."/>
            <person name="Dong Z."/>
            <person name="Zhang K."/>
            <person name="Zhang X."/>
            <person name="Luo M.C."/>
            <person name="Dvorak J."/>
            <person name="Tong Y."/>
            <person name="Wang J."/>
            <person name="Yang H."/>
            <person name="Li Z."/>
            <person name="Wang D."/>
            <person name="Zhang A."/>
            <person name="Wang J."/>
        </authorList>
    </citation>
    <scope>NUCLEOTIDE SEQUENCE</scope>
    <source>
        <strain evidence="3">cv. G1812</strain>
    </source>
</reference>
<feature type="compositionally biased region" description="Pro residues" evidence="1">
    <location>
        <begin position="188"/>
        <end position="208"/>
    </location>
</feature>
<feature type="compositionally biased region" description="Polar residues" evidence="1">
    <location>
        <begin position="1"/>
        <end position="13"/>
    </location>
</feature>
<proteinExistence type="predicted"/>
<dbReference type="Gramene" id="TuG1812G0500004381.01.T04">
    <property type="protein sequence ID" value="TuG1812G0500004381.01.T04"/>
    <property type="gene ID" value="TuG1812G0500004381.01"/>
</dbReference>
<feature type="compositionally biased region" description="Pro residues" evidence="1">
    <location>
        <begin position="152"/>
        <end position="161"/>
    </location>
</feature>
<feature type="region of interest" description="Disordered" evidence="1">
    <location>
        <begin position="105"/>
        <end position="161"/>
    </location>
</feature>
<sequence>MGTEPSTHSSSQAKPRLGPTMNQPNRPSKMHQQRKGAAPPGQGGGGPTSLEPSLDDAWARLLQLQRPPSRLLPPAAVRGRLTGGGRHAAGIYTGVGVPPLSILLPPPHLPHLPRIARRRRPPPQIARRRRPPPLIARRRCPPPQIARRRRPPPPVGPPGYPWPPFSAVLALAVAALAALRGGRGAPPCSRPRPRQQPPSSTPTPTPNR</sequence>
<reference evidence="2" key="2">
    <citation type="submission" date="2018-03" db="EMBL/GenBank/DDBJ databases">
        <title>The Triticum urartu genome reveals the dynamic nature of wheat genome evolution.</title>
        <authorList>
            <person name="Ling H."/>
            <person name="Ma B."/>
            <person name="Shi X."/>
            <person name="Liu H."/>
            <person name="Dong L."/>
            <person name="Sun H."/>
            <person name="Cao Y."/>
            <person name="Gao Q."/>
            <person name="Zheng S."/>
            <person name="Li Y."/>
            <person name="Yu Y."/>
            <person name="Du H."/>
            <person name="Qi M."/>
            <person name="Li Y."/>
            <person name="Yu H."/>
            <person name="Cui Y."/>
            <person name="Wang N."/>
            <person name="Chen C."/>
            <person name="Wu H."/>
            <person name="Zhao Y."/>
            <person name="Zhang J."/>
            <person name="Li Y."/>
            <person name="Zhou W."/>
            <person name="Zhang B."/>
            <person name="Hu W."/>
            <person name="Eijk M."/>
            <person name="Tang J."/>
            <person name="Witsenboer H."/>
            <person name="Zhao S."/>
            <person name="Li Z."/>
            <person name="Zhang A."/>
            <person name="Wang D."/>
            <person name="Liang C."/>
        </authorList>
    </citation>
    <scope>NUCLEOTIDE SEQUENCE [LARGE SCALE GENOMIC DNA]</scope>
    <source>
        <strain evidence="2">cv. G1812</strain>
    </source>
</reference>
<dbReference type="Gramene" id="TuG1812G0500004381.01.T03">
    <property type="protein sequence ID" value="TuG1812G0500004381.01.T03"/>
    <property type="gene ID" value="TuG1812G0500004381.01"/>
</dbReference>
<evidence type="ECO:0000313" key="3">
    <source>
        <dbReference type="Proteomes" id="UP000015106"/>
    </source>
</evidence>
<reference evidence="2" key="3">
    <citation type="submission" date="2022-06" db="UniProtKB">
        <authorList>
            <consortium name="EnsemblPlants"/>
        </authorList>
    </citation>
    <scope>IDENTIFICATION</scope>
</reference>
<feature type="region of interest" description="Disordered" evidence="1">
    <location>
        <begin position="181"/>
        <end position="208"/>
    </location>
</feature>
<dbReference type="Gramene" id="TuG1812G0500004381.01.T05">
    <property type="protein sequence ID" value="TuG1812G0500004381.01.T05"/>
    <property type="gene ID" value="TuG1812G0500004381.01"/>
</dbReference>
<feature type="compositionally biased region" description="Basic residues" evidence="1">
    <location>
        <begin position="114"/>
        <end position="151"/>
    </location>
</feature>
<feature type="region of interest" description="Disordered" evidence="1">
    <location>
        <begin position="1"/>
        <end position="88"/>
    </location>
</feature>
<keyword evidence="3" id="KW-1185">Reference proteome</keyword>
<feature type="compositionally biased region" description="Low complexity" evidence="1">
    <location>
        <begin position="59"/>
        <end position="76"/>
    </location>
</feature>
<protein>
    <submittedName>
        <fullName evidence="2">Uncharacterized protein</fullName>
    </submittedName>
</protein>
<dbReference type="EnsemblPlants" id="TuG1812G0500004381.01.T06">
    <property type="protein sequence ID" value="TuG1812G0500004381.01.T06"/>
    <property type="gene ID" value="TuG1812G0500004381.01"/>
</dbReference>
<dbReference type="Gramene" id="TuG1812G0500004381.01.T06">
    <property type="protein sequence ID" value="TuG1812G0500004381.01.T06"/>
    <property type="gene ID" value="TuG1812G0500004381.01"/>
</dbReference>
<dbReference type="AlphaFoldDB" id="A0A8R7QGK5"/>
<organism evidence="2 3">
    <name type="scientific">Triticum urartu</name>
    <name type="common">Red wild einkorn</name>
    <name type="synonym">Crithodium urartu</name>
    <dbReference type="NCBI Taxonomy" id="4572"/>
    <lineage>
        <taxon>Eukaryota</taxon>
        <taxon>Viridiplantae</taxon>
        <taxon>Streptophyta</taxon>
        <taxon>Embryophyta</taxon>
        <taxon>Tracheophyta</taxon>
        <taxon>Spermatophyta</taxon>
        <taxon>Magnoliopsida</taxon>
        <taxon>Liliopsida</taxon>
        <taxon>Poales</taxon>
        <taxon>Poaceae</taxon>
        <taxon>BOP clade</taxon>
        <taxon>Pooideae</taxon>
        <taxon>Triticodae</taxon>
        <taxon>Triticeae</taxon>
        <taxon>Triticinae</taxon>
        <taxon>Triticum</taxon>
    </lineage>
</organism>
<dbReference type="EnsemblPlants" id="TuG1812G0500004381.01.T03">
    <property type="protein sequence ID" value="TuG1812G0500004381.01.T03"/>
    <property type="gene ID" value="TuG1812G0500004381.01"/>
</dbReference>